<dbReference type="InterPro" id="IPR050230">
    <property type="entry name" value="CALM/Myosin/TropC-like"/>
</dbReference>
<evidence type="ECO:0000256" key="7">
    <source>
        <dbReference type="ARBA" id="ARBA00037153"/>
    </source>
</evidence>
<keyword evidence="12" id="KW-1185">Reference proteome</keyword>
<keyword evidence="4" id="KW-0498">Mitosis</keyword>
<feature type="domain" description="EF-hand" evidence="10">
    <location>
        <begin position="51"/>
        <end position="86"/>
    </location>
</feature>
<dbReference type="Gene3D" id="1.10.238.10">
    <property type="entry name" value="EF-hand"/>
    <property type="match status" value="2"/>
</dbReference>
<feature type="domain" description="EF-hand" evidence="10">
    <location>
        <begin position="124"/>
        <end position="158"/>
    </location>
</feature>
<dbReference type="InterPro" id="IPR018247">
    <property type="entry name" value="EF_Hand_1_Ca_BS"/>
</dbReference>
<evidence type="ECO:0000256" key="9">
    <source>
        <dbReference type="ARBA" id="ARBA00041736"/>
    </source>
</evidence>
<dbReference type="InterPro" id="IPR002048">
    <property type="entry name" value="EF_hand_dom"/>
</dbReference>
<evidence type="ECO:0000256" key="6">
    <source>
        <dbReference type="ARBA" id="ARBA00023306"/>
    </source>
</evidence>
<keyword evidence="1" id="KW-0132">Cell division</keyword>
<dbReference type="Pfam" id="PF13499">
    <property type="entry name" value="EF-hand_7"/>
    <property type="match status" value="2"/>
</dbReference>
<evidence type="ECO:0000313" key="12">
    <source>
        <dbReference type="Proteomes" id="UP001190700"/>
    </source>
</evidence>
<dbReference type="PROSITE" id="PS50222">
    <property type="entry name" value="EF_HAND_2"/>
    <property type="match status" value="4"/>
</dbReference>
<name>A0AAE0FR39_9CHLO</name>
<keyword evidence="3" id="KW-0677">Repeat</keyword>
<dbReference type="GO" id="GO:0051301">
    <property type="term" value="P:cell division"/>
    <property type="evidence" value="ECO:0007669"/>
    <property type="project" value="UniProtKB-KW"/>
</dbReference>
<dbReference type="PROSITE" id="PS00018">
    <property type="entry name" value="EF_HAND_1"/>
    <property type="match status" value="3"/>
</dbReference>
<keyword evidence="2" id="KW-0479">Metal-binding</keyword>
<evidence type="ECO:0000256" key="8">
    <source>
        <dbReference type="ARBA" id="ARBA00039772"/>
    </source>
</evidence>
<comment type="function">
    <text evidence="7">This calcium-binding protein is found in the basal body complexes (the functional homolog of the centrosome in animal cell). In mitotic cells it is specifically associated with the poles of the mitotic spindles at the sites of the duplicated basal body complexes.</text>
</comment>
<dbReference type="EMBL" id="LGRX02014498">
    <property type="protein sequence ID" value="KAK3264517.1"/>
    <property type="molecule type" value="Genomic_DNA"/>
</dbReference>
<evidence type="ECO:0000256" key="2">
    <source>
        <dbReference type="ARBA" id="ARBA00022723"/>
    </source>
</evidence>
<comment type="caution">
    <text evidence="11">The sequence shown here is derived from an EMBL/GenBank/DDBJ whole genome shotgun (WGS) entry which is preliminary data.</text>
</comment>
<evidence type="ECO:0000256" key="5">
    <source>
        <dbReference type="ARBA" id="ARBA00022837"/>
    </source>
</evidence>
<dbReference type="SUPFAM" id="SSF47473">
    <property type="entry name" value="EF-hand"/>
    <property type="match status" value="1"/>
</dbReference>
<evidence type="ECO:0000256" key="1">
    <source>
        <dbReference type="ARBA" id="ARBA00022618"/>
    </source>
</evidence>
<protein>
    <recommendedName>
        <fullName evidence="8">Caltractin</fullName>
    </recommendedName>
    <alternativeName>
        <fullName evidence="9">Centrin</fullName>
    </alternativeName>
</protein>
<organism evidence="11 12">
    <name type="scientific">Cymbomonas tetramitiformis</name>
    <dbReference type="NCBI Taxonomy" id="36881"/>
    <lineage>
        <taxon>Eukaryota</taxon>
        <taxon>Viridiplantae</taxon>
        <taxon>Chlorophyta</taxon>
        <taxon>Pyramimonadophyceae</taxon>
        <taxon>Pyramimonadales</taxon>
        <taxon>Pyramimonadaceae</taxon>
        <taxon>Cymbomonas</taxon>
    </lineage>
</organism>
<dbReference type="SMART" id="SM00054">
    <property type="entry name" value="EFh"/>
    <property type="match status" value="4"/>
</dbReference>
<sequence length="158" mass="18238">MGVRIRKPKKELTEEELQEIRSAFELFDTDASGFIDYREFKVAMRALGFSVRKGDVLAMMKEYDKDESGTLSLQEFQEIMMNKMSERDTSEELAKAFQLFDDDGTGRISVRNLRRIARELGENVSDDELAAMIDEFDVNGDGEIDEVEFFQIMKHADQ</sequence>
<dbReference type="FunFam" id="1.10.238.10:FF:000077">
    <property type="entry name" value="Centrin 1"/>
    <property type="match status" value="1"/>
</dbReference>
<gene>
    <name evidence="11" type="ORF">CYMTET_26751</name>
</gene>
<dbReference type="InterPro" id="IPR011992">
    <property type="entry name" value="EF-hand-dom_pair"/>
</dbReference>
<dbReference type="GO" id="GO:0005509">
    <property type="term" value="F:calcium ion binding"/>
    <property type="evidence" value="ECO:0007669"/>
    <property type="project" value="InterPro"/>
</dbReference>
<dbReference type="GO" id="GO:0016460">
    <property type="term" value="C:myosin II complex"/>
    <property type="evidence" value="ECO:0007669"/>
    <property type="project" value="TreeGrafter"/>
</dbReference>
<feature type="domain" description="EF-hand" evidence="10">
    <location>
        <begin position="15"/>
        <end position="50"/>
    </location>
</feature>
<feature type="domain" description="EF-hand" evidence="10">
    <location>
        <begin position="88"/>
        <end position="123"/>
    </location>
</feature>
<dbReference type="Proteomes" id="UP001190700">
    <property type="component" value="Unassembled WGS sequence"/>
</dbReference>
<dbReference type="CDD" id="cd00051">
    <property type="entry name" value="EFh"/>
    <property type="match status" value="1"/>
</dbReference>
<keyword evidence="5" id="KW-0106">Calcium</keyword>
<evidence type="ECO:0000313" key="11">
    <source>
        <dbReference type="EMBL" id="KAK3264517.1"/>
    </source>
</evidence>
<evidence type="ECO:0000259" key="10">
    <source>
        <dbReference type="PROSITE" id="PS50222"/>
    </source>
</evidence>
<dbReference type="PANTHER" id="PTHR23048:SF59">
    <property type="entry name" value="EF-HAND SUPERFAMILY PROTEIN"/>
    <property type="match status" value="1"/>
</dbReference>
<proteinExistence type="predicted"/>
<reference evidence="11 12" key="1">
    <citation type="journal article" date="2015" name="Genome Biol. Evol.">
        <title>Comparative Genomics of a Bacterivorous Green Alga Reveals Evolutionary Causalities and Consequences of Phago-Mixotrophic Mode of Nutrition.</title>
        <authorList>
            <person name="Burns J.A."/>
            <person name="Paasch A."/>
            <person name="Narechania A."/>
            <person name="Kim E."/>
        </authorList>
    </citation>
    <scope>NUCLEOTIDE SEQUENCE [LARGE SCALE GENOMIC DNA]</scope>
    <source>
        <strain evidence="11 12">PLY_AMNH</strain>
    </source>
</reference>
<accession>A0AAE0FR39</accession>
<evidence type="ECO:0000256" key="4">
    <source>
        <dbReference type="ARBA" id="ARBA00022776"/>
    </source>
</evidence>
<dbReference type="PANTHER" id="PTHR23048">
    <property type="entry name" value="MYOSIN LIGHT CHAIN 1, 3"/>
    <property type="match status" value="1"/>
</dbReference>
<keyword evidence="6" id="KW-0131">Cell cycle</keyword>
<dbReference type="AlphaFoldDB" id="A0AAE0FR39"/>
<evidence type="ECO:0000256" key="3">
    <source>
        <dbReference type="ARBA" id="ARBA00022737"/>
    </source>
</evidence>